<dbReference type="AlphaFoldDB" id="A0A6N2FIN2"/>
<proteinExistence type="predicted"/>
<sequence>MVLFLFLHAIEYNDGRFNPVGSRKMPAAQAVYSSQVVIFAKT</sequence>
<accession>A0A6N2FIN2</accession>
<dbReference type="Proteomes" id="UP000185604">
    <property type="component" value="Unassembled WGS sequence"/>
</dbReference>
<reference evidence="1 2" key="1">
    <citation type="journal article" date="2016" name="Front. Microbiol.">
        <title>High-Level Heat Resistance of Spores of Bacillus amyloliquefaciens and Bacillus licheniformis Results from the Presence of a spoVA Operon in a Tn1546 Transposon.</title>
        <authorList>
            <person name="Berendsen E.M."/>
            <person name="Koning R.A."/>
            <person name="Boekhorst J."/>
            <person name="de Jong A."/>
            <person name="Kuipers O.P."/>
            <person name="Wells-Bennik M.H."/>
        </authorList>
    </citation>
    <scope>NUCLEOTIDE SEQUENCE [LARGE SCALE GENOMIC DNA]</scope>
    <source>
        <strain evidence="1 2">B4121</strain>
    </source>
</reference>
<comment type="caution">
    <text evidence="1">The sequence shown here is derived from an EMBL/GenBank/DDBJ whole genome shotgun (WGS) entry which is preliminary data.</text>
</comment>
<name>A0A6N2FIN2_9BACI</name>
<evidence type="ECO:0000313" key="1">
    <source>
        <dbReference type="EMBL" id="OLF89901.1"/>
    </source>
</evidence>
<protein>
    <submittedName>
        <fullName evidence="1">Uncharacterized protein</fullName>
    </submittedName>
</protein>
<dbReference type="EMBL" id="LKPO01000021">
    <property type="protein sequence ID" value="OLF89901.1"/>
    <property type="molecule type" value="Genomic_DNA"/>
</dbReference>
<evidence type="ECO:0000313" key="2">
    <source>
        <dbReference type="Proteomes" id="UP000185604"/>
    </source>
</evidence>
<gene>
    <name evidence="1" type="ORF">B4121_3176</name>
</gene>
<organism evidence="1 2">
    <name type="scientific">Bacillus paralicheniformis</name>
    <dbReference type="NCBI Taxonomy" id="1648923"/>
    <lineage>
        <taxon>Bacteria</taxon>
        <taxon>Bacillati</taxon>
        <taxon>Bacillota</taxon>
        <taxon>Bacilli</taxon>
        <taxon>Bacillales</taxon>
        <taxon>Bacillaceae</taxon>
        <taxon>Bacillus</taxon>
    </lineage>
</organism>